<organism evidence="1 2">
    <name type="scientific">Streblomastix strix</name>
    <dbReference type="NCBI Taxonomy" id="222440"/>
    <lineage>
        <taxon>Eukaryota</taxon>
        <taxon>Metamonada</taxon>
        <taxon>Preaxostyla</taxon>
        <taxon>Oxymonadida</taxon>
        <taxon>Streblomastigidae</taxon>
        <taxon>Streblomastix</taxon>
    </lineage>
</organism>
<sequence>MGGVINLCVDEHEDDAFHGRQLLRGSSKGWEQNIQINGAVTYRPLVQVENQRQRMVFELNQGLNKLQHRLQYQKLKRYSRAGGVPNEWFQYPARVFVEILENDEVNAELPTTLFEHSTYKCLEISRDS</sequence>
<proteinExistence type="predicted"/>
<evidence type="ECO:0000313" key="1">
    <source>
        <dbReference type="EMBL" id="KAA6398833.1"/>
    </source>
</evidence>
<reference evidence="1 2" key="1">
    <citation type="submission" date="2019-03" db="EMBL/GenBank/DDBJ databases">
        <title>Single cell metagenomics reveals metabolic interactions within the superorganism composed of flagellate Streblomastix strix and complex community of Bacteroidetes bacteria on its surface.</title>
        <authorList>
            <person name="Treitli S.C."/>
            <person name="Kolisko M."/>
            <person name="Husnik F."/>
            <person name="Keeling P."/>
            <person name="Hampl V."/>
        </authorList>
    </citation>
    <scope>NUCLEOTIDE SEQUENCE [LARGE SCALE GENOMIC DNA]</scope>
    <source>
        <strain evidence="1">ST1C</strain>
    </source>
</reference>
<gene>
    <name evidence="1" type="ORF">EZS28_005639</name>
</gene>
<dbReference type="Proteomes" id="UP000324800">
    <property type="component" value="Unassembled WGS sequence"/>
</dbReference>
<dbReference type="AlphaFoldDB" id="A0A5J4WVJ4"/>
<dbReference type="EMBL" id="SNRW01000872">
    <property type="protein sequence ID" value="KAA6398833.1"/>
    <property type="molecule type" value="Genomic_DNA"/>
</dbReference>
<protein>
    <submittedName>
        <fullName evidence="1">Uncharacterized protein</fullName>
    </submittedName>
</protein>
<name>A0A5J4WVJ4_9EUKA</name>
<comment type="caution">
    <text evidence="1">The sequence shown here is derived from an EMBL/GenBank/DDBJ whole genome shotgun (WGS) entry which is preliminary data.</text>
</comment>
<accession>A0A5J4WVJ4</accession>
<evidence type="ECO:0000313" key="2">
    <source>
        <dbReference type="Proteomes" id="UP000324800"/>
    </source>
</evidence>